<reference evidence="1 2" key="1">
    <citation type="submission" date="2016-03" db="EMBL/GenBank/DDBJ databases">
        <title>Genome sequence of Pontibacter sp. nov., of the family cytophagaceae, isolated from marine sediment of the Yellow Sea, China.</title>
        <authorList>
            <person name="Zhang G."/>
            <person name="Zhang R."/>
        </authorList>
    </citation>
    <scope>NUCLEOTIDE SEQUENCE [LARGE SCALE GENOMIC DNA]</scope>
    <source>
        <strain evidence="1 2">S10-8</strain>
    </source>
</reference>
<name>A0A1Q5PIW0_9BACT</name>
<dbReference type="AlphaFoldDB" id="A0A1Q5PIW0"/>
<sequence length="109" mass="12482">MPLRAPESHKALNPRTGYHSIAAAFVISNEMRDPFRIPVRSLALLKMTIKYSKKYKFPSFGRSRFILCRGRSRPVRVRTAATKLILQPKQLQIPRLRQVLDPELVPGEG</sequence>
<keyword evidence="2" id="KW-1185">Reference proteome</keyword>
<comment type="caution">
    <text evidence="1">The sequence shown here is derived from an EMBL/GenBank/DDBJ whole genome shotgun (WGS) entry which is preliminary data.</text>
</comment>
<protein>
    <submittedName>
        <fullName evidence="1">Uncharacterized protein</fullName>
    </submittedName>
</protein>
<organism evidence="1 2">
    <name type="scientific">Pontibacter flavimaris</name>
    <dbReference type="NCBI Taxonomy" id="1797110"/>
    <lineage>
        <taxon>Bacteria</taxon>
        <taxon>Pseudomonadati</taxon>
        <taxon>Bacteroidota</taxon>
        <taxon>Cytophagia</taxon>
        <taxon>Cytophagales</taxon>
        <taxon>Hymenobacteraceae</taxon>
        <taxon>Pontibacter</taxon>
    </lineage>
</organism>
<gene>
    <name evidence="1" type="ORF">A3841_09240</name>
</gene>
<accession>A0A1Q5PIW0</accession>
<evidence type="ECO:0000313" key="1">
    <source>
        <dbReference type="EMBL" id="OKL42161.1"/>
    </source>
</evidence>
<dbReference type="Proteomes" id="UP000186551">
    <property type="component" value="Unassembled WGS sequence"/>
</dbReference>
<dbReference type="EMBL" id="LVWA01000002">
    <property type="protein sequence ID" value="OKL42161.1"/>
    <property type="molecule type" value="Genomic_DNA"/>
</dbReference>
<evidence type="ECO:0000313" key="2">
    <source>
        <dbReference type="Proteomes" id="UP000186551"/>
    </source>
</evidence>
<proteinExistence type="predicted"/>